<evidence type="ECO:0000256" key="7">
    <source>
        <dbReference type="SAM" id="Phobius"/>
    </source>
</evidence>
<evidence type="ECO:0000256" key="3">
    <source>
        <dbReference type="ARBA" id="ARBA00022692"/>
    </source>
</evidence>
<dbReference type="InterPro" id="IPR038770">
    <property type="entry name" value="Na+/solute_symporter_sf"/>
</dbReference>
<protein>
    <submittedName>
        <fullName evidence="8">Bile acid:sodium symporter/arsenical resistance protein Acr3</fullName>
    </submittedName>
</protein>
<dbReference type="InterPro" id="IPR004710">
    <property type="entry name" value="Bilac:Na_transpt"/>
</dbReference>
<dbReference type="EMBL" id="CABPRJ010000035">
    <property type="protein sequence ID" value="VVC26488.1"/>
    <property type="molecule type" value="Genomic_DNA"/>
</dbReference>
<feature type="transmembrane region" description="Helical" evidence="7">
    <location>
        <begin position="281"/>
        <end position="303"/>
    </location>
</feature>
<dbReference type="OrthoDB" id="203097at2759"/>
<dbReference type="InterPro" id="IPR002657">
    <property type="entry name" value="BilAc:Na_symport/Acr3"/>
</dbReference>
<dbReference type="PANTHER" id="PTHR10361">
    <property type="entry name" value="SODIUM-BILE ACID COTRANSPORTER"/>
    <property type="match status" value="1"/>
</dbReference>
<dbReference type="PANTHER" id="PTHR10361:SF28">
    <property type="entry name" value="P3 PROTEIN-RELATED"/>
    <property type="match status" value="1"/>
</dbReference>
<feature type="transmembrane region" description="Helical" evidence="7">
    <location>
        <begin position="405"/>
        <end position="424"/>
    </location>
</feature>
<comment type="similarity">
    <text evidence="2">Belongs to the bile acid:sodium symporter (BASS) (TC 2.A.28) family.</text>
</comment>
<evidence type="ECO:0000256" key="2">
    <source>
        <dbReference type="ARBA" id="ARBA00006528"/>
    </source>
</evidence>
<keyword evidence="4" id="KW-0769">Symport</keyword>
<dbReference type="GO" id="GO:0016020">
    <property type="term" value="C:membrane"/>
    <property type="evidence" value="ECO:0007669"/>
    <property type="project" value="UniProtKB-SubCell"/>
</dbReference>
<dbReference type="AlphaFoldDB" id="A0A5E4MB64"/>
<organism evidence="8 9">
    <name type="scientific">Cinara cedri</name>
    <dbReference type="NCBI Taxonomy" id="506608"/>
    <lineage>
        <taxon>Eukaryota</taxon>
        <taxon>Metazoa</taxon>
        <taxon>Ecdysozoa</taxon>
        <taxon>Arthropoda</taxon>
        <taxon>Hexapoda</taxon>
        <taxon>Insecta</taxon>
        <taxon>Pterygota</taxon>
        <taxon>Neoptera</taxon>
        <taxon>Paraneoptera</taxon>
        <taxon>Hemiptera</taxon>
        <taxon>Sternorrhyncha</taxon>
        <taxon>Aphidomorpha</taxon>
        <taxon>Aphidoidea</taxon>
        <taxon>Aphididae</taxon>
        <taxon>Lachninae</taxon>
        <taxon>Cinara</taxon>
    </lineage>
</organism>
<evidence type="ECO:0000256" key="4">
    <source>
        <dbReference type="ARBA" id="ARBA00022847"/>
    </source>
</evidence>
<evidence type="ECO:0000256" key="1">
    <source>
        <dbReference type="ARBA" id="ARBA00004141"/>
    </source>
</evidence>
<dbReference type="Proteomes" id="UP000325440">
    <property type="component" value="Unassembled WGS sequence"/>
</dbReference>
<evidence type="ECO:0000256" key="6">
    <source>
        <dbReference type="ARBA" id="ARBA00023136"/>
    </source>
</evidence>
<sequence>MDKLFVIMFKFVFLFNLCITICFATAITDDEWILYFDKSNVDRLEMGNSTEIKFYAQTNTSKVDTNLKLQVTSSDLNVAYPSRNLFDLPQTLQPWNFSVHLSTEFLGYTKLHLHVVEIKNNTIIAVKTSSDVHMNIKVIRTPQIIDKIFVICVAGLMSILFINFGCALDVVQLKQCIRKPISPAISFFVQFLIIPIASFFFARLLFPNSAAMQLGLFFTGICPGGGASSVWSLLLGGNINLSVVLTTIGTLESFVMIPFWVVFLGNRIFIMEEMPIPYSRIGYSIIALIIPLCIGYCIQRFLPRVSTVMTRVLKPLSSCLIIFIIVFATVTNLYLFKIFSWKIILAGALIPWSGFLIGLISSISARLSYPDTISMTIESGIQNTGIAIFMLKFTLGQPAADLTTVIPVAVALMTPIPLAVGLIVKKLFTKIDKVAVVQDPATETMIKDECEVTVTIPNSENETEQT</sequence>
<feature type="transmembrane region" description="Helical" evidence="7">
    <location>
        <begin position="315"/>
        <end position="336"/>
    </location>
</feature>
<reference evidence="8 9" key="1">
    <citation type="submission" date="2019-08" db="EMBL/GenBank/DDBJ databases">
        <authorList>
            <person name="Alioto T."/>
            <person name="Alioto T."/>
            <person name="Gomez Garrido J."/>
        </authorList>
    </citation>
    <scope>NUCLEOTIDE SEQUENCE [LARGE SCALE GENOMIC DNA]</scope>
</reference>
<comment type="subcellular location">
    <subcellularLocation>
        <location evidence="1">Membrane</location>
        <topology evidence="1">Multi-pass membrane protein</topology>
    </subcellularLocation>
</comment>
<evidence type="ECO:0000256" key="5">
    <source>
        <dbReference type="ARBA" id="ARBA00022989"/>
    </source>
</evidence>
<evidence type="ECO:0000313" key="8">
    <source>
        <dbReference type="EMBL" id="VVC26488.1"/>
    </source>
</evidence>
<dbReference type="GO" id="GO:0015293">
    <property type="term" value="F:symporter activity"/>
    <property type="evidence" value="ECO:0007669"/>
    <property type="project" value="UniProtKB-KW"/>
</dbReference>
<feature type="transmembrane region" description="Helical" evidence="7">
    <location>
        <begin position="343"/>
        <end position="365"/>
    </location>
</feature>
<dbReference type="Pfam" id="PF01758">
    <property type="entry name" value="SBF"/>
    <property type="match status" value="1"/>
</dbReference>
<keyword evidence="5 7" id="KW-1133">Transmembrane helix</keyword>
<feature type="transmembrane region" description="Helical" evidence="7">
    <location>
        <begin position="241"/>
        <end position="269"/>
    </location>
</feature>
<evidence type="ECO:0000313" key="9">
    <source>
        <dbReference type="Proteomes" id="UP000325440"/>
    </source>
</evidence>
<name>A0A5E4MB64_9HEMI</name>
<gene>
    <name evidence="8" type="ORF">CINCED_3A011328</name>
</gene>
<keyword evidence="3 7" id="KW-0812">Transmembrane</keyword>
<keyword evidence="9" id="KW-1185">Reference proteome</keyword>
<feature type="transmembrane region" description="Helical" evidence="7">
    <location>
        <begin position="144"/>
        <end position="164"/>
    </location>
</feature>
<feature type="transmembrane region" description="Helical" evidence="7">
    <location>
        <begin position="184"/>
        <end position="202"/>
    </location>
</feature>
<feature type="transmembrane region" description="Helical" evidence="7">
    <location>
        <begin position="214"/>
        <end position="235"/>
    </location>
</feature>
<keyword evidence="4" id="KW-0813">Transport</keyword>
<keyword evidence="6 7" id="KW-0472">Membrane</keyword>
<accession>A0A5E4MB64</accession>
<dbReference type="Gene3D" id="1.20.1530.20">
    <property type="match status" value="1"/>
</dbReference>
<feature type="transmembrane region" description="Helical" evidence="7">
    <location>
        <begin position="6"/>
        <end position="28"/>
    </location>
</feature>
<proteinExistence type="inferred from homology"/>